<evidence type="ECO:0000313" key="1">
    <source>
        <dbReference type="EMBL" id="KIK26738.1"/>
    </source>
</evidence>
<sequence length="51" mass="5460">MSTSQVAVPRAHPFLVNNNNCDLDTATYVPASVPQRESNSLPLPSATVVLH</sequence>
<gene>
    <name evidence="1" type="ORF">PISMIDRAFT_675664</name>
</gene>
<name>A0A0D0A3U8_9AGAM</name>
<proteinExistence type="predicted"/>
<dbReference type="HOGENOM" id="CLU_3107259_0_0_1"/>
<dbReference type="Proteomes" id="UP000054018">
    <property type="component" value="Unassembled WGS sequence"/>
</dbReference>
<evidence type="ECO:0000313" key="2">
    <source>
        <dbReference type="Proteomes" id="UP000054018"/>
    </source>
</evidence>
<reference evidence="1 2" key="1">
    <citation type="submission" date="2014-04" db="EMBL/GenBank/DDBJ databases">
        <authorList>
            <consortium name="DOE Joint Genome Institute"/>
            <person name="Kuo A."/>
            <person name="Kohler A."/>
            <person name="Costa M.D."/>
            <person name="Nagy L.G."/>
            <person name="Floudas D."/>
            <person name="Copeland A."/>
            <person name="Barry K.W."/>
            <person name="Cichocki N."/>
            <person name="Veneault-Fourrey C."/>
            <person name="LaButti K."/>
            <person name="Lindquist E.A."/>
            <person name="Lipzen A."/>
            <person name="Lundell T."/>
            <person name="Morin E."/>
            <person name="Murat C."/>
            <person name="Sun H."/>
            <person name="Tunlid A."/>
            <person name="Henrissat B."/>
            <person name="Grigoriev I.V."/>
            <person name="Hibbett D.S."/>
            <person name="Martin F."/>
            <person name="Nordberg H.P."/>
            <person name="Cantor M.N."/>
            <person name="Hua S.X."/>
        </authorList>
    </citation>
    <scope>NUCLEOTIDE SEQUENCE [LARGE SCALE GENOMIC DNA]</scope>
    <source>
        <strain evidence="1 2">441</strain>
    </source>
</reference>
<keyword evidence="2" id="KW-1185">Reference proteome</keyword>
<dbReference type="AlphaFoldDB" id="A0A0D0A3U8"/>
<reference evidence="2" key="2">
    <citation type="submission" date="2015-01" db="EMBL/GenBank/DDBJ databases">
        <title>Evolutionary Origins and Diversification of the Mycorrhizal Mutualists.</title>
        <authorList>
            <consortium name="DOE Joint Genome Institute"/>
            <consortium name="Mycorrhizal Genomics Consortium"/>
            <person name="Kohler A."/>
            <person name="Kuo A."/>
            <person name="Nagy L.G."/>
            <person name="Floudas D."/>
            <person name="Copeland A."/>
            <person name="Barry K.W."/>
            <person name="Cichocki N."/>
            <person name="Veneault-Fourrey C."/>
            <person name="LaButti K."/>
            <person name="Lindquist E.A."/>
            <person name="Lipzen A."/>
            <person name="Lundell T."/>
            <person name="Morin E."/>
            <person name="Murat C."/>
            <person name="Riley R."/>
            <person name="Ohm R."/>
            <person name="Sun H."/>
            <person name="Tunlid A."/>
            <person name="Henrissat B."/>
            <person name="Grigoriev I.V."/>
            <person name="Hibbett D.S."/>
            <person name="Martin F."/>
        </authorList>
    </citation>
    <scope>NUCLEOTIDE SEQUENCE [LARGE SCALE GENOMIC DNA]</scope>
    <source>
        <strain evidence="2">441</strain>
    </source>
</reference>
<accession>A0A0D0A3U8</accession>
<dbReference type="EMBL" id="KN833700">
    <property type="protein sequence ID" value="KIK26738.1"/>
    <property type="molecule type" value="Genomic_DNA"/>
</dbReference>
<protein>
    <submittedName>
        <fullName evidence="1">Uncharacterized protein</fullName>
    </submittedName>
</protein>
<organism evidence="1 2">
    <name type="scientific">Pisolithus microcarpus 441</name>
    <dbReference type="NCBI Taxonomy" id="765257"/>
    <lineage>
        <taxon>Eukaryota</taxon>
        <taxon>Fungi</taxon>
        <taxon>Dikarya</taxon>
        <taxon>Basidiomycota</taxon>
        <taxon>Agaricomycotina</taxon>
        <taxon>Agaricomycetes</taxon>
        <taxon>Agaricomycetidae</taxon>
        <taxon>Boletales</taxon>
        <taxon>Sclerodermatineae</taxon>
        <taxon>Pisolithaceae</taxon>
        <taxon>Pisolithus</taxon>
    </lineage>
</organism>